<name>A0A8S4RJG9_9NEOP</name>
<feature type="compositionally biased region" description="Polar residues" evidence="1">
    <location>
        <begin position="63"/>
        <end position="75"/>
    </location>
</feature>
<feature type="compositionally biased region" description="Polar residues" evidence="1">
    <location>
        <begin position="240"/>
        <end position="252"/>
    </location>
</feature>
<feature type="compositionally biased region" description="Polar residues" evidence="1">
    <location>
        <begin position="386"/>
        <end position="396"/>
    </location>
</feature>
<feature type="compositionally biased region" description="Basic and acidic residues" evidence="1">
    <location>
        <begin position="424"/>
        <end position="436"/>
    </location>
</feature>
<feature type="region of interest" description="Disordered" evidence="1">
    <location>
        <begin position="157"/>
        <end position="180"/>
    </location>
</feature>
<reference evidence="3" key="1">
    <citation type="submission" date="2022-03" db="EMBL/GenBank/DDBJ databases">
        <authorList>
            <person name="Lindestad O."/>
        </authorList>
    </citation>
    <scope>NUCLEOTIDE SEQUENCE</scope>
</reference>
<organism evidence="3 4">
    <name type="scientific">Pararge aegeria aegeria</name>
    <dbReference type="NCBI Taxonomy" id="348720"/>
    <lineage>
        <taxon>Eukaryota</taxon>
        <taxon>Metazoa</taxon>
        <taxon>Ecdysozoa</taxon>
        <taxon>Arthropoda</taxon>
        <taxon>Hexapoda</taxon>
        <taxon>Insecta</taxon>
        <taxon>Pterygota</taxon>
        <taxon>Neoptera</taxon>
        <taxon>Endopterygota</taxon>
        <taxon>Lepidoptera</taxon>
        <taxon>Glossata</taxon>
        <taxon>Ditrysia</taxon>
        <taxon>Papilionoidea</taxon>
        <taxon>Nymphalidae</taxon>
        <taxon>Satyrinae</taxon>
        <taxon>Satyrini</taxon>
        <taxon>Parargina</taxon>
        <taxon>Pararge</taxon>
    </lineage>
</organism>
<feature type="compositionally biased region" description="Acidic residues" evidence="1">
    <location>
        <begin position="652"/>
        <end position="664"/>
    </location>
</feature>
<dbReference type="AlphaFoldDB" id="A0A8S4RJG9"/>
<feature type="compositionally biased region" description="Basic and acidic residues" evidence="1">
    <location>
        <begin position="483"/>
        <end position="498"/>
    </location>
</feature>
<evidence type="ECO:0000313" key="4">
    <source>
        <dbReference type="Proteomes" id="UP000838756"/>
    </source>
</evidence>
<feature type="compositionally biased region" description="Basic and acidic residues" evidence="1">
    <location>
        <begin position="131"/>
        <end position="140"/>
    </location>
</feature>
<feature type="compositionally biased region" description="Low complexity" evidence="1">
    <location>
        <begin position="161"/>
        <end position="172"/>
    </location>
</feature>
<feature type="region of interest" description="Disordered" evidence="1">
    <location>
        <begin position="382"/>
        <end position="436"/>
    </location>
</feature>
<feature type="region of interest" description="Disordered" evidence="1">
    <location>
        <begin position="235"/>
        <end position="284"/>
    </location>
</feature>
<dbReference type="EMBL" id="CAKXAJ010025240">
    <property type="protein sequence ID" value="CAH2236937.1"/>
    <property type="molecule type" value="Genomic_DNA"/>
</dbReference>
<protein>
    <submittedName>
        <fullName evidence="3">Jg23385 protein</fullName>
    </submittedName>
</protein>
<feature type="signal peptide" evidence="2">
    <location>
        <begin position="1"/>
        <end position="16"/>
    </location>
</feature>
<feature type="region of interest" description="Disordered" evidence="1">
    <location>
        <begin position="55"/>
        <end position="76"/>
    </location>
</feature>
<proteinExistence type="predicted"/>
<gene>
    <name evidence="3" type="primary">jg23385</name>
    <name evidence="3" type="ORF">PAEG_LOCUS14257</name>
</gene>
<sequence>MDIKILLLVFVLRTLAAEIENAPVAPAPTLPDLDFSAFPSYIQRLLANRPSIDHVQSEPLSAPSEQPLRTPNTYGMNLRGDKMEIWNNIGGRNLYINDFAPSKLPSASTEKSEIYDETSQTSQEKIPANRNHKDTGDHNQKFTSVTIPQNLRVLIPEAATNQKNNNGNNKKNSSFATRKPKIRNTSHKILRLKQLVIGNYNDSTEYNQKVIRNTTLHLSKNIPAILKDNKEDTTLKPADISNTTYQTLTDENINQEDKSRENDEESNITDEEKESVENTDEKDEIEKSFDNISAVIGSNSDDMKNLSSKTYGMKLTGDHGYIWNDLSRPGIHYNVGEMSNSENTNLTNIDESTSKPPLLENPDENTNEFNITTGVEKDNELDMPITTDNFTDSTSSEIKDENGTELYEKATTETYIDNSTAEENNTKDDDEPPKKITPELDELLKKYIEKLVKEEVAKQLRKNSTEMETEIKNGSGNSNSSHGETKKEDELSIDNDKNQIDCKQYNQTRDANSTKCQYNSGNVIGNTNIFVFYPNDKTLQSIINDTVKGRPVNELLDFINSTVSNDEKKPGSEISNTLIEEKKIPVIAKNKEPSSDEVYEGIEKYKDDDDIEAEAVKTLTSQGNNNNTSVDSSAIDDESKTTMNSTARPEGIEVDETSDSSEGS</sequence>
<evidence type="ECO:0000256" key="2">
    <source>
        <dbReference type="SAM" id="SignalP"/>
    </source>
</evidence>
<keyword evidence="4" id="KW-1185">Reference proteome</keyword>
<evidence type="ECO:0000256" key="1">
    <source>
        <dbReference type="SAM" id="MobiDB-lite"/>
    </source>
</evidence>
<feature type="compositionally biased region" description="Low complexity" evidence="1">
    <location>
        <begin position="473"/>
        <end position="482"/>
    </location>
</feature>
<feature type="chain" id="PRO_5035789085" evidence="2">
    <location>
        <begin position="17"/>
        <end position="664"/>
    </location>
</feature>
<accession>A0A8S4RJG9</accession>
<keyword evidence="2" id="KW-0732">Signal</keyword>
<feature type="compositionally biased region" description="Polar residues" evidence="1">
    <location>
        <begin position="618"/>
        <end position="632"/>
    </location>
</feature>
<feature type="compositionally biased region" description="Basic and acidic residues" evidence="1">
    <location>
        <begin position="397"/>
        <end position="411"/>
    </location>
</feature>
<dbReference type="OrthoDB" id="6922465at2759"/>
<comment type="caution">
    <text evidence="3">The sequence shown here is derived from an EMBL/GenBank/DDBJ whole genome shotgun (WGS) entry which is preliminary data.</text>
</comment>
<feature type="compositionally biased region" description="Acidic residues" evidence="1">
    <location>
        <begin position="262"/>
        <end position="283"/>
    </location>
</feature>
<feature type="region of interest" description="Disordered" evidence="1">
    <location>
        <begin position="618"/>
        <end position="664"/>
    </location>
</feature>
<feature type="region of interest" description="Disordered" evidence="1">
    <location>
        <begin position="461"/>
        <end position="498"/>
    </location>
</feature>
<feature type="compositionally biased region" description="Basic and acidic residues" evidence="1">
    <location>
        <begin position="461"/>
        <end position="471"/>
    </location>
</feature>
<dbReference type="Proteomes" id="UP000838756">
    <property type="component" value="Unassembled WGS sequence"/>
</dbReference>
<feature type="region of interest" description="Disordered" evidence="1">
    <location>
        <begin position="107"/>
        <end position="143"/>
    </location>
</feature>
<feature type="compositionally biased region" description="Polar residues" evidence="1">
    <location>
        <begin position="412"/>
        <end position="423"/>
    </location>
</feature>
<evidence type="ECO:0000313" key="3">
    <source>
        <dbReference type="EMBL" id="CAH2236937.1"/>
    </source>
</evidence>